<dbReference type="Gene3D" id="3.20.20.370">
    <property type="entry name" value="Glycoside hydrolase/deacetylase"/>
    <property type="match status" value="1"/>
</dbReference>
<gene>
    <name evidence="4" type="ORF">UBAL3_94240117</name>
</gene>
<name>C6HYP0_9BACT</name>
<dbReference type="GO" id="GO:0005975">
    <property type="term" value="P:carbohydrate metabolic process"/>
    <property type="evidence" value="ECO:0007669"/>
    <property type="project" value="InterPro"/>
</dbReference>
<dbReference type="PANTHER" id="PTHR34216">
    <property type="match status" value="1"/>
</dbReference>
<organism evidence="4 5">
    <name type="scientific">Leptospirillum ferrodiazotrophum</name>
    <dbReference type="NCBI Taxonomy" id="412449"/>
    <lineage>
        <taxon>Bacteria</taxon>
        <taxon>Pseudomonadati</taxon>
        <taxon>Nitrospirota</taxon>
        <taxon>Nitrospiria</taxon>
        <taxon>Nitrospirales</taxon>
        <taxon>Nitrospiraceae</taxon>
        <taxon>Leptospirillum</taxon>
    </lineage>
</organism>
<dbReference type="Pfam" id="PF01522">
    <property type="entry name" value="Polysacc_deac_1"/>
    <property type="match status" value="1"/>
</dbReference>
<protein>
    <submittedName>
        <fullName evidence="4">Polysaccharide deacetylase</fullName>
    </submittedName>
</protein>
<evidence type="ECO:0000313" key="4">
    <source>
        <dbReference type="EMBL" id="EES52325.1"/>
    </source>
</evidence>
<dbReference type="PANTHER" id="PTHR34216:SF3">
    <property type="entry name" value="POLY-BETA-1,6-N-ACETYL-D-GLUCOSAMINE N-DEACETYLASE"/>
    <property type="match status" value="1"/>
</dbReference>
<evidence type="ECO:0000259" key="3">
    <source>
        <dbReference type="PROSITE" id="PS51677"/>
    </source>
</evidence>
<evidence type="ECO:0000256" key="2">
    <source>
        <dbReference type="ARBA" id="ARBA00022729"/>
    </source>
</evidence>
<dbReference type="GO" id="GO:0016810">
    <property type="term" value="F:hydrolase activity, acting on carbon-nitrogen (but not peptide) bonds"/>
    <property type="evidence" value="ECO:0007669"/>
    <property type="project" value="InterPro"/>
</dbReference>
<dbReference type="GO" id="GO:0005576">
    <property type="term" value="C:extracellular region"/>
    <property type="evidence" value="ECO:0007669"/>
    <property type="project" value="UniProtKB-SubCell"/>
</dbReference>
<evidence type="ECO:0000256" key="1">
    <source>
        <dbReference type="ARBA" id="ARBA00004613"/>
    </source>
</evidence>
<reference evidence="4 5" key="1">
    <citation type="journal article" date="2009" name="Appl. Environ. Microbiol.">
        <title>Community genomic and proteomic analyses of chemoautotrophic iron-oxidizing "Leptospirillum rubarum" (Group II) and "Leptospirillum ferrodiazotrophum" (Group III) bacteria in acid mine drainage biofilms.</title>
        <authorList>
            <person name="Goltsman D.S."/>
            <person name="Denef V.J."/>
            <person name="Singer S.W."/>
            <person name="VerBerkmoes N.C."/>
            <person name="Lefsrud M."/>
            <person name="Mueller R.S."/>
            <person name="Dick G.J."/>
            <person name="Sun C.L."/>
            <person name="Wheeler K.E."/>
            <person name="Zemla A."/>
            <person name="Baker B.J."/>
            <person name="Hauser L."/>
            <person name="Land M."/>
            <person name="Shah M.B."/>
            <person name="Thelen M.P."/>
            <person name="Hettich R.L."/>
            <person name="Banfield J.F."/>
        </authorList>
    </citation>
    <scope>NUCLEOTIDE SEQUENCE [LARGE SCALE GENOMIC DNA]</scope>
</reference>
<dbReference type="InterPro" id="IPR011330">
    <property type="entry name" value="Glyco_hydro/deAcase_b/a-brl"/>
</dbReference>
<comment type="subcellular location">
    <subcellularLocation>
        <location evidence="1">Secreted</location>
    </subcellularLocation>
</comment>
<sequence length="262" mass="28511">MSVLVLMYHQIVPDLAPAGWVPSPLADPRYGVREGEFVRQMAHLRREGYEVLPLESLVSGGGSLREGAPERPAVVLTFDDGYESDFTRAAPVLARYGLPATFFVTTGQIGRPGMMTEAMVAELSAQPALRVGAHGESHRFLSALPEEECRDELVRSFARIRQLTGTDTVTMSAPGGRTDARVARLAREAGFCLLATSAPGLHPLPGDPFSVPRLPVLGHHSLGTFAALLDPSSLAHRRERWIRLARQRLRALLRRDTMSAGG</sequence>
<dbReference type="InterPro" id="IPR051398">
    <property type="entry name" value="Polysacch_Deacetylase"/>
</dbReference>
<dbReference type="EMBL" id="GG693878">
    <property type="protein sequence ID" value="EES52325.1"/>
    <property type="molecule type" value="Genomic_DNA"/>
</dbReference>
<keyword evidence="2" id="KW-0732">Signal</keyword>
<dbReference type="PROSITE" id="PS51677">
    <property type="entry name" value="NODB"/>
    <property type="match status" value="1"/>
</dbReference>
<dbReference type="AlphaFoldDB" id="C6HYP0"/>
<dbReference type="Proteomes" id="UP000009374">
    <property type="component" value="Unassembled WGS sequence"/>
</dbReference>
<dbReference type="InterPro" id="IPR002509">
    <property type="entry name" value="NODB_dom"/>
</dbReference>
<dbReference type="CDD" id="cd10918">
    <property type="entry name" value="CE4_NodB_like_5s_6s"/>
    <property type="match status" value="1"/>
</dbReference>
<keyword evidence="5" id="KW-1185">Reference proteome</keyword>
<proteinExistence type="predicted"/>
<evidence type="ECO:0000313" key="5">
    <source>
        <dbReference type="Proteomes" id="UP000009374"/>
    </source>
</evidence>
<dbReference type="SUPFAM" id="SSF88713">
    <property type="entry name" value="Glycoside hydrolase/deacetylase"/>
    <property type="match status" value="1"/>
</dbReference>
<accession>C6HYP0</accession>
<feature type="domain" description="NodB homology" evidence="3">
    <location>
        <begin position="72"/>
        <end position="262"/>
    </location>
</feature>